<dbReference type="GO" id="GO:0003779">
    <property type="term" value="F:actin binding"/>
    <property type="evidence" value="ECO:0007669"/>
    <property type="project" value="InterPro"/>
</dbReference>
<proteinExistence type="predicted"/>
<dbReference type="SUPFAM" id="SSF48371">
    <property type="entry name" value="ARM repeat"/>
    <property type="match status" value="1"/>
</dbReference>
<evidence type="ECO:0000313" key="3">
    <source>
        <dbReference type="EMBL" id="KAL0476715.1"/>
    </source>
</evidence>
<evidence type="ECO:0000259" key="2">
    <source>
        <dbReference type="PROSITE" id="PS51232"/>
    </source>
</evidence>
<dbReference type="InterPro" id="IPR010472">
    <property type="entry name" value="FH3_dom"/>
</dbReference>
<dbReference type="PANTHER" id="PTHR46345:SF8">
    <property type="entry name" value="FORMIN 3, ISOFORM B"/>
    <property type="match status" value="1"/>
</dbReference>
<dbReference type="PANTHER" id="PTHR46345">
    <property type="entry name" value="INVERTED FORMIN-2"/>
    <property type="match status" value="1"/>
</dbReference>
<protein>
    <recommendedName>
        <fullName evidence="2">GBD/FH3 domain-containing protein</fullName>
    </recommendedName>
</protein>
<dbReference type="Gene3D" id="1.25.10.10">
    <property type="entry name" value="Leucine-rich Repeat Variant"/>
    <property type="match status" value="1"/>
</dbReference>
<name>A0AAW2YIV9_9EUKA</name>
<feature type="domain" description="GBD/FH3" evidence="2">
    <location>
        <begin position="1"/>
        <end position="245"/>
    </location>
</feature>
<keyword evidence="4" id="KW-1185">Reference proteome</keyword>
<sequence length="286" mass="32615">MGSMLQFGNDLVDELHGDVLSCFRAVLNIEVGMRAVLSQPDVIRVIVLSLEKCTNANRSSILLLLALLCRYSEEALSLALDGLSHYKLVKREPRRFSSICDWIIKSSDIKLRIHALMFFNALLNTPSDPRLRSDLQQEFINLDILKRIKELDIKSEDVLTQVEVFEEELQYEFNSHFAIGTDPQQIANVLNNQLNQDNRTRLVKILSDLVSISTAHSTDNSLVDHNWIIVEKVIKTLVNEMDDKGNMKDISQVTDKLKDNLKSQQATLSDLEEKIKTESKKIVTFM</sequence>
<dbReference type="EMBL" id="JAOPGA020000078">
    <property type="protein sequence ID" value="KAL0476715.1"/>
    <property type="molecule type" value="Genomic_DNA"/>
</dbReference>
<evidence type="ECO:0000313" key="4">
    <source>
        <dbReference type="Proteomes" id="UP001431209"/>
    </source>
</evidence>
<feature type="coiled-coil region" evidence="1">
    <location>
        <begin position="254"/>
        <end position="281"/>
    </location>
</feature>
<comment type="caution">
    <text evidence="3">The sequence shown here is derived from an EMBL/GenBank/DDBJ whole genome shotgun (WGS) entry which is preliminary data.</text>
</comment>
<dbReference type="InterPro" id="IPR011989">
    <property type="entry name" value="ARM-like"/>
</dbReference>
<dbReference type="InterPro" id="IPR014768">
    <property type="entry name" value="GBD/FH3_dom"/>
</dbReference>
<accession>A0AAW2YIV9</accession>
<dbReference type="AlphaFoldDB" id="A0AAW2YIV9"/>
<dbReference type="PROSITE" id="PS51232">
    <property type="entry name" value="GBD_FH3"/>
    <property type="match status" value="1"/>
</dbReference>
<dbReference type="Pfam" id="PF06367">
    <property type="entry name" value="Drf_FH3"/>
    <property type="match status" value="1"/>
</dbReference>
<organism evidence="3 4">
    <name type="scientific">Acrasis kona</name>
    <dbReference type="NCBI Taxonomy" id="1008807"/>
    <lineage>
        <taxon>Eukaryota</taxon>
        <taxon>Discoba</taxon>
        <taxon>Heterolobosea</taxon>
        <taxon>Tetramitia</taxon>
        <taxon>Eutetramitia</taxon>
        <taxon>Acrasidae</taxon>
        <taxon>Acrasis</taxon>
    </lineage>
</organism>
<feature type="non-terminal residue" evidence="3">
    <location>
        <position position="286"/>
    </location>
</feature>
<reference evidence="3 4" key="1">
    <citation type="submission" date="2024-03" db="EMBL/GenBank/DDBJ databases">
        <title>The Acrasis kona genome and developmental transcriptomes reveal deep origins of eukaryotic multicellular pathways.</title>
        <authorList>
            <person name="Sheikh S."/>
            <person name="Fu C.-J."/>
            <person name="Brown M.W."/>
            <person name="Baldauf S.L."/>
        </authorList>
    </citation>
    <scope>NUCLEOTIDE SEQUENCE [LARGE SCALE GENOMIC DNA]</scope>
    <source>
        <strain evidence="3 4">ATCC MYA-3509</strain>
    </source>
</reference>
<dbReference type="Proteomes" id="UP001431209">
    <property type="component" value="Unassembled WGS sequence"/>
</dbReference>
<keyword evidence="1" id="KW-0175">Coiled coil</keyword>
<gene>
    <name evidence="3" type="ORF">AKO1_006186</name>
</gene>
<dbReference type="InterPro" id="IPR016024">
    <property type="entry name" value="ARM-type_fold"/>
</dbReference>
<dbReference type="SMART" id="SM01139">
    <property type="entry name" value="Drf_FH3"/>
    <property type="match status" value="1"/>
</dbReference>
<evidence type="ECO:0000256" key="1">
    <source>
        <dbReference type="SAM" id="Coils"/>
    </source>
</evidence>